<dbReference type="Proteomes" id="UP001148629">
    <property type="component" value="Unassembled WGS sequence"/>
</dbReference>
<evidence type="ECO:0000313" key="1">
    <source>
        <dbReference type="EMBL" id="KAJ3538831.1"/>
    </source>
</evidence>
<sequence length="120" mass="13493">MHDKNINQEAVANADRITPLDLQLAVLLEPDWKWTPEPEEEDYPSQWATNPRSFNTMFQNFLMSAKKMVKDNVGASAFAELERQPQEIARPALHTIDSASKALHNTVPDGHLSIGPSQQN</sequence>
<evidence type="ECO:0000313" key="2">
    <source>
        <dbReference type="Proteomes" id="UP001148629"/>
    </source>
</evidence>
<protein>
    <submittedName>
        <fullName evidence="1">Uncharacterized protein</fullName>
    </submittedName>
</protein>
<keyword evidence="2" id="KW-1185">Reference proteome</keyword>
<comment type="caution">
    <text evidence="1">The sequence shown here is derived from an EMBL/GenBank/DDBJ whole genome shotgun (WGS) entry which is preliminary data.</text>
</comment>
<dbReference type="EMBL" id="JANRMS010000495">
    <property type="protein sequence ID" value="KAJ3538831.1"/>
    <property type="molecule type" value="Genomic_DNA"/>
</dbReference>
<accession>A0ACC1SG20</accession>
<reference evidence="1" key="1">
    <citation type="submission" date="2022-08" db="EMBL/GenBank/DDBJ databases">
        <title>Genome Sequence of Fusarium decemcellulare.</title>
        <authorList>
            <person name="Buettner E."/>
        </authorList>
    </citation>
    <scope>NUCLEOTIDE SEQUENCE</scope>
    <source>
        <strain evidence="1">Babe19</strain>
    </source>
</reference>
<gene>
    <name evidence="1" type="ORF">NM208_g5735</name>
</gene>
<proteinExistence type="predicted"/>
<organism evidence="1 2">
    <name type="scientific">Fusarium decemcellulare</name>
    <dbReference type="NCBI Taxonomy" id="57161"/>
    <lineage>
        <taxon>Eukaryota</taxon>
        <taxon>Fungi</taxon>
        <taxon>Dikarya</taxon>
        <taxon>Ascomycota</taxon>
        <taxon>Pezizomycotina</taxon>
        <taxon>Sordariomycetes</taxon>
        <taxon>Hypocreomycetidae</taxon>
        <taxon>Hypocreales</taxon>
        <taxon>Nectriaceae</taxon>
        <taxon>Fusarium</taxon>
        <taxon>Fusarium decemcellulare species complex</taxon>
    </lineage>
</organism>
<name>A0ACC1SG20_9HYPO</name>